<name>A0A6G0T515_APHGL</name>
<comment type="caution">
    <text evidence="2">The sequence shown here is derived from an EMBL/GenBank/DDBJ whole genome shotgun (WGS) entry which is preliminary data.</text>
</comment>
<keyword evidence="1" id="KW-0812">Transmembrane</keyword>
<sequence>MRTPPEFQSKKSIKKDLVKDAIQLTITVNRMKQHFIWGTVNVILLSMLTYDLLALPYSWYTPWWRFVESVSSVVILLSLLYHLLSLAKLWITTNTLHLSPEHFQTLGLSNSYIKVKSPDTSSSILTPPATTSTPINWISNKWNNQKFHITPNNFGPEKQNRSATKYMTSTNDETIEDLSTLEQYLKDYDNKNSISFTERDSEQRSMSMWERSGCSNTSVSSMLQNSIYQVASSPEQSKSELNESTSTVAMASEVWRKFKVDNNKVERWSVNLRTWISQTIISPLVKEIENVDRALYNQGFVDVSIGNVGLERLKKTTHTIQAAQTIPNLQFIIPYLEVSSNQEYIVQRIRELAKGPCLTEYRWNSGGTFKGKEWNSELPSDAVLVMHLLATYLDSQLSPLTRLKGKNPFSVQHLIKYPEKLKSDNKQAVIFQQSNIPPHYSLKIGKETHNFPKGRNNFFFTVLLFLHHIKTTENGLLESVNLGKTGVNMLWIIE</sequence>
<dbReference type="EMBL" id="VYZN01000055">
    <property type="protein sequence ID" value="KAE9526148.1"/>
    <property type="molecule type" value="Genomic_DNA"/>
</dbReference>
<dbReference type="Pfam" id="PF09786">
    <property type="entry name" value="CytochromB561_N"/>
    <property type="match status" value="1"/>
</dbReference>
<evidence type="ECO:0000256" key="1">
    <source>
        <dbReference type="SAM" id="Phobius"/>
    </source>
</evidence>
<dbReference type="InterPro" id="IPR019176">
    <property type="entry name" value="Cytochrome_B561-rel"/>
</dbReference>
<evidence type="ECO:0000313" key="3">
    <source>
        <dbReference type="Proteomes" id="UP000475862"/>
    </source>
</evidence>
<dbReference type="GO" id="GO:0016020">
    <property type="term" value="C:membrane"/>
    <property type="evidence" value="ECO:0007669"/>
    <property type="project" value="TreeGrafter"/>
</dbReference>
<feature type="transmembrane region" description="Helical" evidence="1">
    <location>
        <begin position="35"/>
        <end position="57"/>
    </location>
</feature>
<dbReference type="OrthoDB" id="509821at2759"/>
<dbReference type="Proteomes" id="UP000475862">
    <property type="component" value="Unassembled WGS sequence"/>
</dbReference>
<keyword evidence="1" id="KW-0472">Membrane</keyword>
<gene>
    <name evidence="2" type="ORF">AGLY_013779</name>
</gene>
<evidence type="ECO:0000313" key="2">
    <source>
        <dbReference type="EMBL" id="KAE9526148.1"/>
    </source>
</evidence>
<dbReference type="PANTHER" id="PTHR21780:SF0">
    <property type="entry name" value="TRANSMEMBRANE PROTEIN 209"/>
    <property type="match status" value="1"/>
</dbReference>
<accession>A0A6G0T515</accession>
<dbReference type="AlphaFoldDB" id="A0A6G0T515"/>
<organism evidence="2 3">
    <name type="scientific">Aphis glycines</name>
    <name type="common">Soybean aphid</name>
    <dbReference type="NCBI Taxonomy" id="307491"/>
    <lineage>
        <taxon>Eukaryota</taxon>
        <taxon>Metazoa</taxon>
        <taxon>Ecdysozoa</taxon>
        <taxon>Arthropoda</taxon>
        <taxon>Hexapoda</taxon>
        <taxon>Insecta</taxon>
        <taxon>Pterygota</taxon>
        <taxon>Neoptera</taxon>
        <taxon>Paraneoptera</taxon>
        <taxon>Hemiptera</taxon>
        <taxon>Sternorrhyncha</taxon>
        <taxon>Aphidomorpha</taxon>
        <taxon>Aphidoidea</taxon>
        <taxon>Aphididae</taxon>
        <taxon>Aphidini</taxon>
        <taxon>Aphis</taxon>
        <taxon>Aphis</taxon>
    </lineage>
</organism>
<keyword evidence="1" id="KW-1133">Transmembrane helix</keyword>
<keyword evidence="3" id="KW-1185">Reference proteome</keyword>
<reference evidence="2 3" key="1">
    <citation type="submission" date="2019-08" db="EMBL/GenBank/DDBJ databases">
        <title>The genome of the soybean aphid Biotype 1, its phylome, world population structure and adaptation to the North American continent.</title>
        <authorList>
            <person name="Giordano R."/>
            <person name="Donthu R.K."/>
            <person name="Hernandez A.G."/>
            <person name="Wright C.L."/>
            <person name="Zimin A.V."/>
        </authorList>
    </citation>
    <scope>NUCLEOTIDE SEQUENCE [LARGE SCALE GENOMIC DNA]</scope>
    <source>
        <tissue evidence="2">Whole aphids</tissue>
    </source>
</reference>
<proteinExistence type="predicted"/>
<protein>
    <recommendedName>
        <fullName evidence="4">Transmembrane protein 209</fullName>
    </recommendedName>
</protein>
<evidence type="ECO:0008006" key="4">
    <source>
        <dbReference type="Google" id="ProtNLM"/>
    </source>
</evidence>
<dbReference type="PANTHER" id="PTHR21780">
    <property type="entry name" value="TRANSMEMBRANE PROTEIN 209"/>
    <property type="match status" value="1"/>
</dbReference>
<feature type="transmembrane region" description="Helical" evidence="1">
    <location>
        <begin position="63"/>
        <end position="84"/>
    </location>
</feature>